<feature type="region of interest" description="Disordered" evidence="1">
    <location>
        <begin position="1"/>
        <end position="27"/>
    </location>
</feature>
<dbReference type="Proteomes" id="UP000020467">
    <property type="component" value="Unassembled WGS sequence"/>
</dbReference>
<evidence type="ECO:0000313" key="3">
    <source>
        <dbReference type="Proteomes" id="UP000020467"/>
    </source>
</evidence>
<comment type="caution">
    <text evidence="2">The sequence shown here is derived from an EMBL/GenBank/DDBJ whole genome shotgun (WGS) entry which is preliminary data.</text>
</comment>
<evidence type="ECO:0000313" key="2">
    <source>
        <dbReference type="EMBL" id="EXF75008.1"/>
    </source>
</evidence>
<name>A0A010RRX7_9PEZI</name>
<gene>
    <name evidence="2" type="ORF">CFIO01_05152</name>
</gene>
<organism evidence="2 3">
    <name type="scientific">Colletotrichum fioriniae PJ7</name>
    <dbReference type="NCBI Taxonomy" id="1445577"/>
    <lineage>
        <taxon>Eukaryota</taxon>
        <taxon>Fungi</taxon>
        <taxon>Dikarya</taxon>
        <taxon>Ascomycota</taxon>
        <taxon>Pezizomycotina</taxon>
        <taxon>Sordariomycetes</taxon>
        <taxon>Hypocreomycetidae</taxon>
        <taxon>Glomerellales</taxon>
        <taxon>Glomerellaceae</taxon>
        <taxon>Colletotrichum</taxon>
        <taxon>Colletotrichum acutatum species complex</taxon>
    </lineage>
</organism>
<proteinExistence type="predicted"/>
<reference evidence="2 3" key="1">
    <citation type="submission" date="2014-02" db="EMBL/GenBank/DDBJ databases">
        <title>The genome sequence of Colletotrichum fioriniae PJ7.</title>
        <authorList>
            <person name="Baroncelli R."/>
            <person name="Thon M.R."/>
        </authorList>
    </citation>
    <scope>NUCLEOTIDE SEQUENCE [LARGE SCALE GENOMIC DNA]</scope>
    <source>
        <strain evidence="2 3">PJ7</strain>
    </source>
</reference>
<keyword evidence="3" id="KW-1185">Reference proteome</keyword>
<evidence type="ECO:0000256" key="1">
    <source>
        <dbReference type="SAM" id="MobiDB-lite"/>
    </source>
</evidence>
<dbReference type="HOGENOM" id="CLU_1660601_0_0_1"/>
<dbReference type="EMBL" id="JARH01000934">
    <property type="protein sequence ID" value="EXF75008.1"/>
    <property type="molecule type" value="Genomic_DNA"/>
</dbReference>
<sequence>MNGGTTATPLSPHKTKRGTAASRSSHVRWNAPPQIREGWCGLLRVDRAHLTSYMNGSTWSFFFFNTTILLNPAGARLSIMINGREVLLSTDPGQRGNKQAPAGLTTTRNFHRIPEVPQRLSLSMSKKRRTEPLGIHKQDDAKAKVAKLRQWPRLFKDEQ</sequence>
<dbReference type="KEGG" id="cfj:CFIO01_05152"/>
<protein>
    <submittedName>
        <fullName evidence="2">Uncharacterized protein</fullName>
    </submittedName>
</protein>
<dbReference type="AlphaFoldDB" id="A0A010RRX7"/>
<accession>A0A010RRX7</accession>